<reference evidence="2" key="1">
    <citation type="journal article" date="2015" name="Nat. Plants">
        <title>Genome expansion of Arabis alpina linked with retrotransposition and reduced symmetric DNA methylation.</title>
        <authorList>
            <person name="Willing E.M."/>
            <person name="Rawat V."/>
            <person name="Mandakova T."/>
            <person name="Maumus F."/>
            <person name="James G.V."/>
            <person name="Nordstroem K.J."/>
            <person name="Becker C."/>
            <person name="Warthmann N."/>
            <person name="Chica C."/>
            <person name="Szarzynska B."/>
            <person name="Zytnicki M."/>
            <person name="Albani M.C."/>
            <person name="Kiefer C."/>
            <person name="Bergonzi S."/>
            <person name="Castaings L."/>
            <person name="Mateos J.L."/>
            <person name="Berns M.C."/>
            <person name="Bujdoso N."/>
            <person name="Piofczyk T."/>
            <person name="de Lorenzo L."/>
            <person name="Barrero-Sicilia C."/>
            <person name="Mateos I."/>
            <person name="Piednoel M."/>
            <person name="Hagmann J."/>
            <person name="Chen-Min-Tao R."/>
            <person name="Iglesias-Fernandez R."/>
            <person name="Schuster S.C."/>
            <person name="Alonso-Blanco C."/>
            <person name="Roudier F."/>
            <person name="Carbonero P."/>
            <person name="Paz-Ares J."/>
            <person name="Davis S.J."/>
            <person name="Pecinka A."/>
            <person name="Quesneville H."/>
            <person name="Colot V."/>
            <person name="Lysak M.A."/>
            <person name="Weigel D."/>
            <person name="Coupland G."/>
            <person name="Schneeberger K."/>
        </authorList>
    </citation>
    <scope>NUCLEOTIDE SEQUENCE [LARGE SCALE GENOMIC DNA]</scope>
    <source>
        <strain evidence="2">cv. Pajares</strain>
    </source>
</reference>
<proteinExistence type="predicted"/>
<dbReference type="Gramene" id="KFK23714">
    <property type="protein sequence ID" value="KFK23714"/>
    <property type="gene ID" value="AALP_AAs62321U000100"/>
</dbReference>
<dbReference type="EMBL" id="KL976065">
    <property type="protein sequence ID" value="KFK23714.1"/>
    <property type="molecule type" value="Genomic_DNA"/>
</dbReference>
<accession>A0A087G1G2</accession>
<organism evidence="1 2">
    <name type="scientific">Arabis alpina</name>
    <name type="common">Alpine rock-cress</name>
    <dbReference type="NCBI Taxonomy" id="50452"/>
    <lineage>
        <taxon>Eukaryota</taxon>
        <taxon>Viridiplantae</taxon>
        <taxon>Streptophyta</taxon>
        <taxon>Embryophyta</taxon>
        <taxon>Tracheophyta</taxon>
        <taxon>Spermatophyta</taxon>
        <taxon>Magnoliopsida</taxon>
        <taxon>eudicotyledons</taxon>
        <taxon>Gunneridae</taxon>
        <taxon>Pentapetalae</taxon>
        <taxon>rosids</taxon>
        <taxon>malvids</taxon>
        <taxon>Brassicales</taxon>
        <taxon>Brassicaceae</taxon>
        <taxon>Arabideae</taxon>
        <taxon>Arabis</taxon>
    </lineage>
</organism>
<name>A0A087G1G2_ARAAL</name>
<evidence type="ECO:0000313" key="1">
    <source>
        <dbReference type="EMBL" id="KFK23714.1"/>
    </source>
</evidence>
<dbReference type="AlphaFoldDB" id="A0A087G1G2"/>
<feature type="non-terminal residue" evidence="1">
    <location>
        <position position="1"/>
    </location>
</feature>
<evidence type="ECO:0000313" key="2">
    <source>
        <dbReference type="Proteomes" id="UP000029120"/>
    </source>
</evidence>
<dbReference type="Proteomes" id="UP000029120">
    <property type="component" value="Unassembled WGS sequence"/>
</dbReference>
<sequence length="49" mass="5803">ARCAQSLCLESLNKRQGRYLLAEERLYLNQMLLLLSKDSKPSKTFMWRV</sequence>
<protein>
    <submittedName>
        <fullName evidence="1">Uncharacterized protein</fullName>
    </submittedName>
</protein>
<gene>
    <name evidence="1" type="ORF">AALP_AAs62321U000100</name>
</gene>
<keyword evidence="2" id="KW-1185">Reference proteome</keyword>